<evidence type="ECO:0000313" key="2">
    <source>
        <dbReference type="EMBL" id="CAG5096719.1"/>
    </source>
</evidence>
<gene>
    <name evidence="2" type="ORF">OKIOD_LOCUS6306</name>
</gene>
<organism evidence="2 3">
    <name type="scientific">Oikopleura dioica</name>
    <name type="common">Tunicate</name>
    <dbReference type="NCBI Taxonomy" id="34765"/>
    <lineage>
        <taxon>Eukaryota</taxon>
        <taxon>Metazoa</taxon>
        <taxon>Chordata</taxon>
        <taxon>Tunicata</taxon>
        <taxon>Appendicularia</taxon>
        <taxon>Copelata</taxon>
        <taxon>Oikopleuridae</taxon>
        <taxon>Oikopleura</taxon>
    </lineage>
</organism>
<keyword evidence="3" id="KW-1185">Reference proteome</keyword>
<dbReference type="Proteomes" id="UP001158576">
    <property type="component" value="Chromosome XSR"/>
</dbReference>
<reference evidence="2 3" key="1">
    <citation type="submission" date="2021-04" db="EMBL/GenBank/DDBJ databases">
        <authorList>
            <person name="Bliznina A."/>
        </authorList>
    </citation>
    <scope>NUCLEOTIDE SEQUENCE [LARGE SCALE GENOMIC DNA]</scope>
</reference>
<feature type="compositionally biased region" description="Basic residues" evidence="1">
    <location>
        <begin position="841"/>
        <end position="850"/>
    </location>
</feature>
<feature type="region of interest" description="Disordered" evidence="1">
    <location>
        <begin position="60"/>
        <end position="100"/>
    </location>
</feature>
<name>A0ABN7SH11_OIKDI</name>
<dbReference type="Gene3D" id="2.60.40.10">
    <property type="entry name" value="Immunoglobulins"/>
    <property type="match status" value="1"/>
</dbReference>
<feature type="compositionally biased region" description="Polar residues" evidence="1">
    <location>
        <begin position="769"/>
        <end position="780"/>
    </location>
</feature>
<dbReference type="Pfam" id="PF14646">
    <property type="entry name" value="MYCBPAP"/>
    <property type="match status" value="1"/>
</dbReference>
<dbReference type="SUPFAM" id="SSF50729">
    <property type="entry name" value="PH domain-like"/>
    <property type="match status" value="1"/>
</dbReference>
<evidence type="ECO:0000313" key="3">
    <source>
        <dbReference type="Proteomes" id="UP001158576"/>
    </source>
</evidence>
<feature type="compositionally biased region" description="Basic and acidic residues" evidence="1">
    <location>
        <begin position="64"/>
        <end position="75"/>
    </location>
</feature>
<accession>A0ABN7SH11</accession>
<dbReference type="InterPro" id="IPR013783">
    <property type="entry name" value="Ig-like_fold"/>
</dbReference>
<protein>
    <submittedName>
        <fullName evidence="2">Oidioi.mRNA.OKI2018_I69.XSR.g14748.t1.cds</fullName>
    </submittedName>
</protein>
<feature type="region of interest" description="Disordered" evidence="1">
    <location>
        <begin position="767"/>
        <end position="802"/>
    </location>
</feature>
<sequence>MAIGNDARMFGFIHLIGPEEYRCHVLCCDPSAIELSQALQEACVLRYQKAVEAKNQRLAPACHQPEKTSKRKISDEDSTAATEGETEVEEEKASSVIDGEDIQQLAVDPDDLERIEEAIEEARRVLVTRSNMRQNRTITVRKNNMSGDADADYDFRNRITLLKRKDSLNWPVHEDDLIFGASHVENLKDWQLIGSKEDFIESAMGAGEMDKRIGNRLLGKPSCITRAKMDLSHEAPPVYKLDSRINSKNALKNWQDHMTHRKKQQGYISSLLQKENSQLIGMSGEDFRHTLEVRELIDRAIPAVDKGKGFRVGSEFWRQYETIGPEETGLKMSLGLSEKGQARPLERIGKPKLVKEETCESKKYAYRPDSEYLVSRTEKLKHILAEIEGHRPDIDNIIVKGKEYYEADTEILEDQAQQRLNNGNFSDSASEESSIVNGFIRGPAVRVEDYVVTAKCKNGHPVYLYFDTMIGELKHAKITITNVGTTVAMFDWHKEHREISFDGPNRNNKQRFFFNAATKKLLPGQSETLQFSFKTEKKGHFHEVWSLQLSPSMPSFTVSLKGIGRQPENDNKSAKRLREEALSASEYILNKVLQRIRPKPQPLLGEAPKSEEELFKVQNPTLPYRYQPVENMRRVWLKYILRASSAQEDVPTIGLVEDESSETVEQVDTTVEPWDDPAEWDYDIPKLKREILALDDFESKEDALQIIEEALVSLLEEETFLPLPQPDINDVLKNVVGECIERIGDEMNWIRQAFKVLPVEDFPELKVNRPSSSETTLTSISKRDLNLRKTPSATRKTRAGNAAKEAALLAKEAAERAAAEKAAAEAAEKAAAAAAAAAAQKKGKGGRRGKASKDVGPPKVEIPPVEVVSITDGWRDIREPENANLQIIMQRKMHHVVKELLGKCVENLCDVLSQK</sequence>
<feature type="region of interest" description="Disordered" evidence="1">
    <location>
        <begin position="839"/>
        <end position="860"/>
    </location>
</feature>
<dbReference type="EMBL" id="OU015569">
    <property type="protein sequence ID" value="CAG5096719.1"/>
    <property type="molecule type" value="Genomic_DNA"/>
</dbReference>
<dbReference type="InterPro" id="IPR011993">
    <property type="entry name" value="PH-like_dom_sf"/>
</dbReference>
<proteinExistence type="predicted"/>
<evidence type="ECO:0000256" key="1">
    <source>
        <dbReference type="SAM" id="MobiDB-lite"/>
    </source>
</evidence>
<dbReference type="PANTHER" id="PTHR48421">
    <property type="entry name" value="MYCBP-ASSOCIATED PROTEIN"/>
    <property type="match status" value="1"/>
</dbReference>
<dbReference type="InterPro" id="IPR032707">
    <property type="entry name" value="MYCBPAP"/>
</dbReference>
<dbReference type="PANTHER" id="PTHR48421:SF1">
    <property type="entry name" value="MYCBP-ASSOCIATED PROTEIN"/>
    <property type="match status" value="1"/>
</dbReference>
<dbReference type="Gene3D" id="2.30.29.30">
    <property type="entry name" value="Pleckstrin-homology domain (PH domain)/Phosphotyrosine-binding domain (PTB)"/>
    <property type="match status" value="1"/>
</dbReference>